<dbReference type="InterPro" id="IPR017850">
    <property type="entry name" value="Alkaline_phosphatase_core_sf"/>
</dbReference>
<dbReference type="Pfam" id="PF00884">
    <property type="entry name" value="Sulfatase"/>
    <property type="match status" value="1"/>
</dbReference>
<dbReference type="PANTHER" id="PTHR43751">
    <property type="entry name" value="SULFATASE"/>
    <property type="match status" value="1"/>
</dbReference>
<proteinExistence type="predicted"/>
<dbReference type="EMBL" id="CP036262">
    <property type="protein sequence ID" value="QDS91332.1"/>
    <property type="molecule type" value="Genomic_DNA"/>
</dbReference>
<dbReference type="CDD" id="cd16027">
    <property type="entry name" value="SGSH"/>
    <property type="match status" value="1"/>
</dbReference>
<dbReference type="SUPFAM" id="SSF53649">
    <property type="entry name" value="Alkaline phosphatase-like"/>
    <property type="match status" value="1"/>
</dbReference>
<dbReference type="PANTHER" id="PTHR43751:SF1">
    <property type="entry name" value="SULFATASE ATSG-RELATED"/>
    <property type="match status" value="1"/>
</dbReference>
<keyword evidence="5" id="KW-1185">Reference proteome</keyword>
<accession>A0A517M8W7</accession>
<evidence type="ECO:0000313" key="5">
    <source>
        <dbReference type="Proteomes" id="UP000320672"/>
    </source>
</evidence>
<dbReference type="EC" id="3.1.6.6" evidence="4"/>
<dbReference type="AlphaFoldDB" id="A0A517M8W7"/>
<evidence type="ECO:0000259" key="3">
    <source>
        <dbReference type="Pfam" id="PF00884"/>
    </source>
</evidence>
<feature type="signal peptide" evidence="2">
    <location>
        <begin position="1"/>
        <end position="20"/>
    </location>
</feature>
<evidence type="ECO:0000256" key="1">
    <source>
        <dbReference type="SAM" id="MobiDB-lite"/>
    </source>
</evidence>
<protein>
    <submittedName>
        <fullName evidence="4">Choline-sulfatase</fullName>
        <ecNumber evidence="4">3.1.6.6</ecNumber>
    </submittedName>
</protein>
<organism evidence="4 5">
    <name type="scientific">Roseimaritima multifibrata</name>
    <dbReference type="NCBI Taxonomy" id="1930274"/>
    <lineage>
        <taxon>Bacteria</taxon>
        <taxon>Pseudomonadati</taxon>
        <taxon>Planctomycetota</taxon>
        <taxon>Planctomycetia</taxon>
        <taxon>Pirellulales</taxon>
        <taxon>Pirellulaceae</taxon>
        <taxon>Roseimaritima</taxon>
    </lineage>
</organism>
<dbReference type="Gene3D" id="3.40.720.10">
    <property type="entry name" value="Alkaline Phosphatase, subunit A"/>
    <property type="match status" value="1"/>
</dbReference>
<dbReference type="KEGG" id="rml:FF011L_00610"/>
<feature type="domain" description="Sulfatase N-terminal" evidence="3">
    <location>
        <begin position="24"/>
        <end position="335"/>
    </location>
</feature>
<gene>
    <name evidence="4" type="primary">betC_1</name>
    <name evidence="4" type="ORF">FF011L_00610</name>
</gene>
<dbReference type="Proteomes" id="UP000320672">
    <property type="component" value="Chromosome"/>
</dbReference>
<evidence type="ECO:0000256" key="2">
    <source>
        <dbReference type="SAM" id="SignalP"/>
    </source>
</evidence>
<dbReference type="GO" id="GO:0047753">
    <property type="term" value="F:choline-sulfatase activity"/>
    <property type="evidence" value="ECO:0007669"/>
    <property type="project" value="UniProtKB-EC"/>
</dbReference>
<dbReference type="InterPro" id="IPR000917">
    <property type="entry name" value="Sulfatase_N"/>
</dbReference>
<dbReference type="OrthoDB" id="9762324at2"/>
<sequence length="539" mass="59843" precursor="true">MFCRSYLVLVLLAIGMTCQAGERPNIVFAFADDLGCYAGAYADAAHPSPNDVIKTPNFDRVAREGTLFDNAFVSVPSCTPCRASVVSGRHFFRNGSHSQLHHPWVDGVPDPWANVRGWPLTLQDAGYHIGWSYKMHISEDRMGGKKRNYRQAGSAFNRFSQTVSKAKDPQAAKERLLNEVRGNFDAFLGDRTDDQPFYYWFNPTNTHRDWVQGSGKELWGIDPDDLQGKLPSFLPDQPVIREDFADYLGEAMAFDAAVGVLLETLTERGELENTIVVISGDHGAPGFPRGKCNLYDFGTRVPLAIRWPEKMAVGRRISAPVSLIDLGATFLDAVQVPPTEVMDGESLMPVLSKAAAPAADALRGYAITGRENHVRDSRPGGLPYPMRAIRTSDYLYIINFAADRWPVAEPPLASPIEKGMRKRNGKPARPMDIDYGPTRSFFEEFETSESIAREWQLGYGKRPAEELYAVNEDPDQVHNLAANPAYEDVRAELRAKLMEELQTGQDPRVVDPQAGFDAPPYAPGDPEMGRVLPPLLRGQ</sequence>
<reference evidence="4 5" key="1">
    <citation type="submission" date="2019-02" db="EMBL/GenBank/DDBJ databases">
        <title>Deep-cultivation of Planctomycetes and their phenomic and genomic characterization uncovers novel biology.</title>
        <authorList>
            <person name="Wiegand S."/>
            <person name="Jogler M."/>
            <person name="Boedeker C."/>
            <person name="Pinto D."/>
            <person name="Vollmers J."/>
            <person name="Rivas-Marin E."/>
            <person name="Kohn T."/>
            <person name="Peeters S.H."/>
            <person name="Heuer A."/>
            <person name="Rast P."/>
            <person name="Oberbeckmann S."/>
            <person name="Bunk B."/>
            <person name="Jeske O."/>
            <person name="Meyerdierks A."/>
            <person name="Storesund J.E."/>
            <person name="Kallscheuer N."/>
            <person name="Luecker S."/>
            <person name="Lage O.M."/>
            <person name="Pohl T."/>
            <person name="Merkel B.J."/>
            <person name="Hornburger P."/>
            <person name="Mueller R.-W."/>
            <person name="Bruemmer F."/>
            <person name="Labrenz M."/>
            <person name="Spormann A.M."/>
            <person name="Op den Camp H."/>
            <person name="Overmann J."/>
            <person name="Amann R."/>
            <person name="Jetten M.S.M."/>
            <person name="Mascher T."/>
            <person name="Medema M.H."/>
            <person name="Devos D.P."/>
            <person name="Kaster A.-K."/>
            <person name="Ovreas L."/>
            <person name="Rohde M."/>
            <person name="Galperin M.Y."/>
            <person name="Jogler C."/>
        </authorList>
    </citation>
    <scope>NUCLEOTIDE SEQUENCE [LARGE SCALE GENOMIC DNA]</scope>
    <source>
        <strain evidence="4 5">FF011L</strain>
    </source>
</reference>
<feature type="region of interest" description="Disordered" evidence="1">
    <location>
        <begin position="503"/>
        <end position="539"/>
    </location>
</feature>
<keyword evidence="4" id="KW-0378">Hydrolase</keyword>
<evidence type="ECO:0000313" key="4">
    <source>
        <dbReference type="EMBL" id="QDS91332.1"/>
    </source>
</evidence>
<keyword evidence="2" id="KW-0732">Signal</keyword>
<feature type="chain" id="PRO_5021830007" evidence="2">
    <location>
        <begin position="21"/>
        <end position="539"/>
    </location>
</feature>
<dbReference type="InterPro" id="IPR052701">
    <property type="entry name" value="GAG_Ulvan_Degrading_Sulfatases"/>
</dbReference>
<dbReference type="RefSeq" id="WP_145349417.1">
    <property type="nucleotide sequence ID" value="NZ_CP036262.1"/>
</dbReference>
<name>A0A517M8W7_9BACT</name>